<dbReference type="AlphaFoldDB" id="K1VAD1"/>
<comment type="caution">
    <text evidence="2">The sequence shown here is derived from an EMBL/GenBank/DDBJ whole genome shotgun (WGS) entry which is preliminary data.</text>
</comment>
<gene>
    <name evidence="2" type="ORF">LEA_00892</name>
</gene>
<feature type="non-terminal residue" evidence="2">
    <location>
        <position position="1"/>
    </location>
</feature>
<sequence>SVAMTGRIFIYSITNPNSTRRSENTSAEIFLNLEKATADDLREFCKGRETVFAKPVNQFGGEGITKETVTPDTDYEALYKRLCDNKQYLVEETIKQNEQMDRLSPSSINTIRMVTLLHEGKVHFMYALVRMSNGTNCVDNICSGGMYVSIGADGVIHKNAYCDATGVYYEEHPFT</sequence>
<feature type="domain" description="Alpha-L-glutamate ligase-related protein ATP-grasp" evidence="1">
    <location>
        <begin position="78"/>
        <end position="175"/>
    </location>
</feature>
<accession>K1VAD1</accession>
<name>K1VAD1_9ZZZZ</name>
<dbReference type="EMBL" id="AJWY01000628">
    <property type="protein sequence ID" value="EKC80906.1"/>
    <property type="molecule type" value="Genomic_DNA"/>
</dbReference>
<proteinExistence type="predicted"/>
<evidence type="ECO:0000259" key="1">
    <source>
        <dbReference type="Pfam" id="PF14397"/>
    </source>
</evidence>
<organism evidence="2">
    <name type="scientific">human gut metagenome</name>
    <dbReference type="NCBI Taxonomy" id="408170"/>
    <lineage>
        <taxon>unclassified sequences</taxon>
        <taxon>metagenomes</taxon>
        <taxon>organismal metagenomes</taxon>
    </lineage>
</organism>
<protein>
    <recommendedName>
        <fullName evidence="1">Alpha-L-glutamate ligase-related protein ATP-grasp domain-containing protein</fullName>
    </recommendedName>
</protein>
<evidence type="ECO:0000313" key="2">
    <source>
        <dbReference type="EMBL" id="EKC80906.1"/>
    </source>
</evidence>
<dbReference type="InterPro" id="IPR039523">
    <property type="entry name" value="RimK-rel_E_lig_ATP-grasp"/>
</dbReference>
<dbReference type="Pfam" id="PF14397">
    <property type="entry name" value="ATPgrasp_ST"/>
    <property type="match status" value="1"/>
</dbReference>
<feature type="non-terminal residue" evidence="2">
    <location>
        <position position="175"/>
    </location>
</feature>
<reference evidence="2" key="1">
    <citation type="journal article" date="2013" name="Environ. Microbiol.">
        <title>Microbiota from the distal guts of lean and obese adolescents exhibit partial functional redundancy besides clear differences in community structure.</title>
        <authorList>
            <person name="Ferrer M."/>
            <person name="Ruiz A."/>
            <person name="Lanza F."/>
            <person name="Haange S.B."/>
            <person name="Oberbach A."/>
            <person name="Till H."/>
            <person name="Bargiela R."/>
            <person name="Campoy C."/>
            <person name="Segura M.T."/>
            <person name="Richter M."/>
            <person name="von Bergen M."/>
            <person name="Seifert J."/>
            <person name="Suarez A."/>
        </authorList>
    </citation>
    <scope>NUCLEOTIDE SEQUENCE</scope>
</reference>